<gene>
    <name evidence="2" type="ORF">FQA47_022726</name>
</gene>
<accession>A0A834KZQ8</accession>
<evidence type="ECO:0000313" key="3">
    <source>
        <dbReference type="Proteomes" id="UP000646548"/>
    </source>
</evidence>
<feature type="region of interest" description="Disordered" evidence="1">
    <location>
        <begin position="39"/>
        <end position="100"/>
    </location>
</feature>
<dbReference type="Proteomes" id="UP000646548">
    <property type="component" value="Unassembled WGS sequence"/>
</dbReference>
<comment type="caution">
    <text evidence="2">The sequence shown here is derived from an EMBL/GenBank/DDBJ whole genome shotgun (WGS) entry which is preliminary data.</text>
</comment>
<sequence length="100" mass="11298">MPTWWKMTHYDVRTTKTVKESTKCVERRLPPRLLRTAYDRSLKSPVSSSAADQAAGRSPNLSHYLQSSSSCPHMTTGRLNDLTPFSRFTDSAGRSSFEET</sequence>
<evidence type="ECO:0000256" key="1">
    <source>
        <dbReference type="SAM" id="MobiDB-lite"/>
    </source>
</evidence>
<feature type="compositionally biased region" description="Polar residues" evidence="1">
    <location>
        <begin position="59"/>
        <end position="73"/>
    </location>
</feature>
<reference evidence="2" key="1">
    <citation type="journal article" name="BMC Genomics">
        <title>Long-read sequencing and de novo genome assembly of marine medaka (Oryzias melastigma).</title>
        <authorList>
            <person name="Liang P."/>
            <person name="Saqib H.S.A."/>
            <person name="Ni X."/>
            <person name="Shen Y."/>
        </authorList>
    </citation>
    <scope>NUCLEOTIDE SEQUENCE</scope>
    <source>
        <strain evidence="2">Bigg-433</strain>
    </source>
</reference>
<name>A0A834KZQ8_ORYME</name>
<evidence type="ECO:0000313" key="2">
    <source>
        <dbReference type="EMBL" id="KAF6738022.1"/>
    </source>
</evidence>
<proteinExistence type="predicted"/>
<dbReference type="EMBL" id="WKFB01000041">
    <property type="protein sequence ID" value="KAF6738022.1"/>
    <property type="molecule type" value="Genomic_DNA"/>
</dbReference>
<protein>
    <submittedName>
        <fullName evidence="2">Uncharacterized protein</fullName>
    </submittedName>
</protein>
<organism evidence="2 3">
    <name type="scientific">Oryzias melastigma</name>
    <name type="common">Marine medaka</name>
    <dbReference type="NCBI Taxonomy" id="30732"/>
    <lineage>
        <taxon>Eukaryota</taxon>
        <taxon>Metazoa</taxon>
        <taxon>Chordata</taxon>
        <taxon>Craniata</taxon>
        <taxon>Vertebrata</taxon>
        <taxon>Euteleostomi</taxon>
        <taxon>Actinopterygii</taxon>
        <taxon>Neopterygii</taxon>
        <taxon>Teleostei</taxon>
        <taxon>Neoteleostei</taxon>
        <taxon>Acanthomorphata</taxon>
        <taxon>Ovalentaria</taxon>
        <taxon>Atherinomorphae</taxon>
        <taxon>Beloniformes</taxon>
        <taxon>Adrianichthyidae</taxon>
        <taxon>Oryziinae</taxon>
        <taxon>Oryzias</taxon>
    </lineage>
</organism>
<dbReference type="AlphaFoldDB" id="A0A834KZQ8"/>